<evidence type="ECO:0000256" key="11">
    <source>
        <dbReference type="ARBA" id="ARBA00023160"/>
    </source>
</evidence>
<evidence type="ECO:0000256" key="4">
    <source>
        <dbReference type="ARBA" id="ARBA00022723"/>
    </source>
</evidence>
<gene>
    <name evidence="13" type="primary">accD</name>
    <name evidence="16" type="ORF">FKV23_06670</name>
</gene>
<accession>A0A514BQY5</accession>
<feature type="binding site" evidence="13">
    <location>
        <position position="32"/>
    </location>
    <ligand>
        <name>Zn(2+)</name>
        <dbReference type="ChEBI" id="CHEBI:29105"/>
    </ligand>
</feature>
<evidence type="ECO:0000256" key="9">
    <source>
        <dbReference type="ARBA" id="ARBA00022840"/>
    </source>
</evidence>
<dbReference type="GO" id="GO:2001295">
    <property type="term" value="P:malonyl-CoA biosynthetic process"/>
    <property type="evidence" value="ECO:0007669"/>
    <property type="project" value="UniProtKB-UniRule"/>
</dbReference>
<dbReference type="HAMAP" id="MF_01395">
    <property type="entry name" value="AcetylCoA_CT_beta"/>
    <property type="match status" value="1"/>
</dbReference>
<dbReference type="InterPro" id="IPR000438">
    <property type="entry name" value="Acetyl_CoA_COase_Trfase_b_su"/>
</dbReference>
<dbReference type="KEGG" id="lyj:FKV23_06670"/>
<reference evidence="16 17" key="1">
    <citation type="submission" date="2019-06" db="EMBL/GenBank/DDBJ databases">
        <title>Lysobacter alkalisoli sp. nov. isolated from saline-alkali soil.</title>
        <authorList>
            <person name="Sun J.-Q."/>
            <person name="Xu L."/>
        </authorList>
    </citation>
    <scope>NUCLEOTIDE SEQUENCE [LARGE SCALE GENOMIC DNA]</scope>
    <source>
        <strain evidence="16 17">SJ-36</strain>
    </source>
</reference>
<feature type="region of interest" description="Disordered" evidence="14">
    <location>
        <begin position="1"/>
        <end position="20"/>
    </location>
</feature>
<comment type="subunit">
    <text evidence="13">Acetyl-CoA carboxylase is a heterohexamer composed of biotin carboxyl carrier protein (AccB), biotin carboxylase (AccC) and two subunits each of ACCase subunit alpha (AccA) and ACCase subunit beta (AccD).</text>
</comment>
<evidence type="ECO:0000256" key="13">
    <source>
        <dbReference type="HAMAP-Rule" id="MF_01395"/>
    </source>
</evidence>
<feature type="binding site" evidence="13">
    <location>
        <position position="54"/>
    </location>
    <ligand>
        <name>Zn(2+)</name>
        <dbReference type="ChEBI" id="CHEBI:29105"/>
    </ligand>
</feature>
<dbReference type="RefSeq" id="WP_141623152.1">
    <property type="nucleotide sequence ID" value="NZ_CP041242.1"/>
</dbReference>
<dbReference type="Pfam" id="PF01039">
    <property type="entry name" value="Carboxyl_trans"/>
    <property type="match status" value="1"/>
</dbReference>
<comment type="catalytic activity">
    <reaction evidence="13">
        <text>N(6)-carboxybiotinyl-L-lysyl-[protein] + acetyl-CoA = N(6)-biotinyl-L-lysyl-[protein] + malonyl-CoA</text>
        <dbReference type="Rhea" id="RHEA:54728"/>
        <dbReference type="Rhea" id="RHEA-COMP:10505"/>
        <dbReference type="Rhea" id="RHEA-COMP:10506"/>
        <dbReference type="ChEBI" id="CHEBI:57288"/>
        <dbReference type="ChEBI" id="CHEBI:57384"/>
        <dbReference type="ChEBI" id="CHEBI:83144"/>
        <dbReference type="ChEBI" id="CHEBI:83145"/>
        <dbReference type="EC" id="2.1.3.15"/>
    </reaction>
</comment>
<keyword evidence="10 13" id="KW-0443">Lipid metabolism</keyword>
<evidence type="ECO:0000256" key="2">
    <source>
        <dbReference type="ARBA" id="ARBA00022516"/>
    </source>
</evidence>
<evidence type="ECO:0000256" key="7">
    <source>
        <dbReference type="ARBA" id="ARBA00022832"/>
    </source>
</evidence>
<dbReference type="GO" id="GO:0016743">
    <property type="term" value="F:carboxyl- or carbamoyltransferase activity"/>
    <property type="evidence" value="ECO:0007669"/>
    <property type="project" value="UniProtKB-UniRule"/>
</dbReference>
<dbReference type="PANTHER" id="PTHR42995:SF5">
    <property type="entry name" value="ACETYL-COENZYME A CARBOXYLASE CARBOXYL TRANSFERASE SUBUNIT BETA, CHLOROPLASTIC"/>
    <property type="match status" value="1"/>
</dbReference>
<dbReference type="EMBL" id="CP041242">
    <property type="protein sequence ID" value="QDH69812.1"/>
    <property type="molecule type" value="Genomic_DNA"/>
</dbReference>
<keyword evidence="16" id="KW-0436">Ligase</keyword>
<comment type="cofactor">
    <cofactor evidence="13">
        <name>Zn(2+)</name>
        <dbReference type="ChEBI" id="CHEBI:29105"/>
    </cofactor>
    <text evidence="13">Binds 1 zinc ion per subunit.</text>
</comment>
<dbReference type="PANTHER" id="PTHR42995">
    <property type="entry name" value="ACETYL-COENZYME A CARBOXYLASE CARBOXYL TRANSFERASE SUBUNIT BETA, CHLOROPLASTIC"/>
    <property type="match status" value="1"/>
</dbReference>
<dbReference type="InterPro" id="IPR011762">
    <property type="entry name" value="COA_CT_N"/>
</dbReference>
<keyword evidence="17" id="KW-1185">Reference proteome</keyword>
<keyword evidence="11 13" id="KW-0275">Fatty acid biosynthesis</keyword>
<evidence type="ECO:0000256" key="3">
    <source>
        <dbReference type="ARBA" id="ARBA00022679"/>
    </source>
</evidence>
<dbReference type="GO" id="GO:0009329">
    <property type="term" value="C:acetate CoA-transferase complex"/>
    <property type="evidence" value="ECO:0007669"/>
    <property type="project" value="TreeGrafter"/>
</dbReference>
<dbReference type="PRINTS" id="PR01070">
    <property type="entry name" value="ACCCTRFRASEB"/>
</dbReference>
<dbReference type="Gene3D" id="3.90.226.10">
    <property type="entry name" value="2-enoyl-CoA Hydratase, Chain A, domain 1"/>
    <property type="match status" value="1"/>
</dbReference>
<dbReference type="PROSITE" id="PS50980">
    <property type="entry name" value="COA_CT_NTER"/>
    <property type="match status" value="1"/>
</dbReference>
<dbReference type="InterPro" id="IPR041010">
    <property type="entry name" value="Znf-ACC"/>
</dbReference>
<keyword evidence="13" id="KW-0963">Cytoplasm</keyword>
<evidence type="ECO:0000256" key="14">
    <source>
        <dbReference type="SAM" id="MobiDB-lite"/>
    </source>
</evidence>
<evidence type="ECO:0000256" key="5">
    <source>
        <dbReference type="ARBA" id="ARBA00022741"/>
    </source>
</evidence>
<keyword evidence="3 13" id="KW-0808">Transferase</keyword>
<comment type="function">
    <text evidence="12 13">Component of the acetyl coenzyme A carboxylase (ACC) complex. Biotin carboxylase (BC) catalyzes the carboxylation of biotin on its carrier protein (BCCP) and then the CO(2) group is transferred by the transcarboxylase to acetyl-CoA to form malonyl-CoA.</text>
</comment>
<dbReference type="UniPathway" id="UPA00655">
    <property type="reaction ID" value="UER00711"/>
</dbReference>
<dbReference type="GO" id="GO:0005524">
    <property type="term" value="F:ATP binding"/>
    <property type="evidence" value="ECO:0007669"/>
    <property type="project" value="UniProtKB-KW"/>
</dbReference>
<keyword evidence="5 13" id="KW-0547">Nucleotide-binding</keyword>
<feature type="zinc finger region" description="C4-type" evidence="13">
    <location>
        <begin position="32"/>
        <end position="54"/>
    </location>
</feature>
<dbReference type="InterPro" id="IPR034733">
    <property type="entry name" value="AcCoA_carboxyl_beta"/>
</dbReference>
<feature type="binding site" evidence="13">
    <location>
        <position position="51"/>
    </location>
    <ligand>
        <name>Zn(2+)</name>
        <dbReference type="ChEBI" id="CHEBI:29105"/>
    </ligand>
</feature>
<keyword evidence="4 13" id="KW-0479">Metal-binding</keyword>
<dbReference type="SUPFAM" id="SSF52096">
    <property type="entry name" value="ClpP/crotonase"/>
    <property type="match status" value="1"/>
</dbReference>
<dbReference type="OrthoDB" id="9772975at2"/>
<evidence type="ECO:0000256" key="6">
    <source>
        <dbReference type="ARBA" id="ARBA00022771"/>
    </source>
</evidence>
<dbReference type="EC" id="2.1.3.15" evidence="13"/>
<protein>
    <recommendedName>
        <fullName evidence="13">Acetyl-coenzyme A carboxylase carboxyl transferase subunit beta</fullName>
        <shortName evidence="13">ACCase subunit beta</shortName>
        <shortName evidence="13">Acetyl-CoA carboxylase carboxyltransferase subunit beta</shortName>
        <ecNumber evidence="13">2.1.3.15</ecNumber>
    </recommendedName>
</protein>
<evidence type="ECO:0000256" key="10">
    <source>
        <dbReference type="ARBA" id="ARBA00023098"/>
    </source>
</evidence>
<keyword evidence="6 13" id="KW-0863">Zinc-finger</keyword>
<keyword evidence="7 13" id="KW-0276">Fatty acid metabolism</keyword>
<comment type="similarity">
    <text evidence="13">Belongs to the AccD/PCCB family.</text>
</comment>
<dbReference type="NCBIfam" id="TIGR00515">
    <property type="entry name" value="accD"/>
    <property type="match status" value="1"/>
</dbReference>
<dbReference type="AlphaFoldDB" id="A0A514BQY5"/>
<organism evidence="16 17">
    <name type="scientific">Marilutibacter alkalisoli</name>
    <dbReference type="NCBI Taxonomy" id="2591633"/>
    <lineage>
        <taxon>Bacteria</taxon>
        <taxon>Pseudomonadati</taxon>
        <taxon>Pseudomonadota</taxon>
        <taxon>Gammaproteobacteria</taxon>
        <taxon>Lysobacterales</taxon>
        <taxon>Lysobacteraceae</taxon>
        <taxon>Marilutibacter</taxon>
    </lineage>
</organism>
<evidence type="ECO:0000259" key="15">
    <source>
        <dbReference type="PROSITE" id="PS50980"/>
    </source>
</evidence>
<keyword evidence="2 13" id="KW-0444">Lipid biosynthesis</keyword>
<feature type="binding site" evidence="13">
    <location>
        <position position="35"/>
    </location>
    <ligand>
        <name>Zn(2+)</name>
        <dbReference type="ChEBI" id="CHEBI:29105"/>
    </ligand>
</feature>
<evidence type="ECO:0000313" key="16">
    <source>
        <dbReference type="EMBL" id="QDH69812.1"/>
    </source>
</evidence>
<name>A0A514BQY5_9GAMM</name>
<dbReference type="Pfam" id="PF17848">
    <property type="entry name" value="Zn_ribbon_ACC"/>
    <property type="match status" value="1"/>
</dbReference>
<proteinExistence type="inferred from homology"/>
<sequence length="296" mass="32206">MSWLKKLMPSGIRTESGNAKRRSVPEGLWEKCDQCGAVLYRPELEENLEVCPKCGHHMSIRARVRLKALFDAGSTGEIGAELGPTDVLHFKDQKKYSDRIKSAQRSTGERDAMVAMSGTLKQRPLVACAMDFAYMGGSMGSVVGERFALAAEAAAEQGCPFVCFAATGGARMQESLFSLMQMAKTSAALARLRAKGLPFISVLTHPTFGGVSASFAMLGDINIAEPKALIGFAGPRVIEQTVREKLPEGFQRSEFLLEHGAIDQICDRRELRDRLAQLLALLMKQPVPEDDVEAAA</sequence>
<keyword evidence="8 13" id="KW-0862">Zinc</keyword>
<keyword evidence="9 13" id="KW-0067">ATP-binding</keyword>
<dbReference type="Proteomes" id="UP000317199">
    <property type="component" value="Chromosome"/>
</dbReference>
<comment type="pathway">
    <text evidence="13">Lipid metabolism; malonyl-CoA biosynthesis; malonyl-CoA from acetyl-CoA: step 1/1.</text>
</comment>
<comment type="subcellular location">
    <subcellularLocation>
        <location evidence="1 13">Cytoplasm</location>
    </subcellularLocation>
</comment>
<dbReference type="GO" id="GO:0003989">
    <property type="term" value="F:acetyl-CoA carboxylase activity"/>
    <property type="evidence" value="ECO:0007669"/>
    <property type="project" value="InterPro"/>
</dbReference>
<feature type="domain" description="CoA carboxyltransferase N-terminal" evidence="15">
    <location>
        <begin position="28"/>
        <end position="296"/>
    </location>
</feature>
<dbReference type="GO" id="GO:0008270">
    <property type="term" value="F:zinc ion binding"/>
    <property type="evidence" value="ECO:0007669"/>
    <property type="project" value="UniProtKB-UniRule"/>
</dbReference>
<evidence type="ECO:0000256" key="12">
    <source>
        <dbReference type="ARBA" id="ARBA00025280"/>
    </source>
</evidence>
<evidence type="ECO:0000256" key="1">
    <source>
        <dbReference type="ARBA" id="ARBA00004496"/>
    </source>
</evidence>
<dbReference type="InterPro" id="IPR029045">
    <property type="entry name" value="ClpP/crotonase-like_dom_sf"/>
</dbReference>
<evidence type="ECO:0000256" key="8">
    <source>
        <dbReference type="ARBA" id="ARBA00022833"/>
    </source>
</evidence>
<dbReference type="GO" id="GO:0006633">
    <property type="term" value="P:fatty acid biosynthetic process"/>
    <property type="evidence" value="ECO:0007669"/>
    <property type="project" value="UniProtKB-KW"/>
</dbReference>
<evidence type="ECO:0000313" key="17">
    <source>
        <dbReference type="Proteomes" id="UP000317199"/>
    </source>
</evidence>